<dbReference type="GO" id="GO:0009725">
    <property type="term" value="P:response to hormone"/>
    <property type="evidence" value="ECO:0007669"/>
    <property type="project" value="UniProtKB-ARBA"/>
</dbReference>
<dbReference type="GO" id="GO:0009751">
    <property type="term" value="P:response to salicylic acid"/>
    <property type="evidence" value="ECO:0007669"/>
    <property type="project" value="UniProtKB-ARBA"/>
</dbReference>
<dbReference type="GO" id="GO:0005516">
    <property type="term" value="F:calmodulin binding"/>
    <property type="evidence" value="ECO:0007669"/>
    <property type="project" value="UniProtKB-ARBA"/>
</dbReference>
<proteinExistence type="predicted"/>
<dbReference type="PANTHER" id="PTHR46287">
    <property type="entry name" value="BTB/POZ AND TAZ DOMAIN-CONTAINING PROTEIN 3-RELATED"/>
    <property type="match status" value="1"/>
</dbReference>
<evidence type="ECO:0008006" key="5">
    <source>
        <dbReference type="Google" id="ProtNLM"/>
    </source>
</evidence>
<dbReference type="Proteomes" id="UP000287651">
    <property type="component" value="Unassembled WGS sequence"/>
</dbReference>
<evidence type="ECO:0000256" key="1">
    <source>
        <dbReference type="ARBA" id="ARBA00004906"/>
    </source>
</evidence>
<name>A0A426X4S4_ENSVE</name>
<dbReference type="InterPro" id="IPR044513">
    <property type="entry name" value="BT1/2/3/4/5"/>
</dbReference>
<dbReference type="FunFam" id="1.25.40.420:FF:000012">
    <property type="entry name" value="BTB/POZ and TAZ domain-containing protein 2"/>
    <property type="match status" value="1"/>
</dbReference>
<protein>
    <recommendedName>
        <fullName evidence="5">BTB domain-containing protein</fullName>
    </recommendedName>
</protein>
<dbReference type="GO" id="GO:0046872">
    <property type="term" value="F:metal ion binding"/>
    <property type="evidence" value="ECO:0007669"/>
    <property type="project" value="UniProtKB-KW"/>
</dbReference>
<comment type="caution">
    <text evidence="3">The sequence shown here is derived from an EMBL/GenBank/DDBJ whole genome shotgun (WGS) entry which is preliminary data.</text>
</comment>
<sequence>MLDRSRILHILGVPHDSVVAFVRLLYSSRFIISTCERLCVEIEAEEREEMERHGMALLALSHAYRVRWLKRRCEAGLAAWLSAARAIDVLKLARLCDAPRLHQRCLRLVAEDFAAVQESEGWRFVQKHDPSLELEVLQFLQETAQVCDLLLIAMDACPSRKVDPNSYFIRSGYLGWIWI</sequence>
<dbReference type="EMBL" id="AMZH03026717">
    <property type="protein sequence ID" value="RRT34483.1"/>
    <property type="molecule type" value="Genomic_DNA"/>
</dbReference>
<comment type="pathway">
    <text evidence="1">Protein modification; protein ubiquitination.</text>
</comment>
<dbReference type="Gene3D" id="3.30.710.10">
    <property type="entry name" value="Potassium Channel Kv1.1, Chain A"/>
    <property type="match status" value="1"/>
</dbReference>
<gene>
    <name evidence="3" type="ORF">B296_00050398</name>
</gene>
<reference evidence="3 4" key="1">
    <citation type="journal article" date="2014" name="Agronomy (Basel)">
        <title>A Draft Genome Sequence for Ensete ventricosum, the Drought-Tolerant Tree Against Hunger.</title>
        <authorList>
            <person name="Harrison J."/>
            <person name="Moore K.A."/>
            <person name="Paszkiewicz K."/>
            <person name="Jones T."/>
            <person name="Grant M."/>
            <person name="Ambacheew D."/>
            <person name="Muzemil S."/>
            <person name="Studholme D.J."/>
        </authorList>
    </citation>
    <scope>NUCLEOTIDE SEQUENCE [LARGE SCALE GENOMIC DNA]</scope>
</reference>
<dbReference type="PANTHER" id="PTHR46287:SF5">
    <property type="entry name" value="OS02G0596700 PROTEIN"/>
    <property type="match status" value="1"/>
</dbReference>
<dbReference type="GO" id="GO:0006355">
    <property type="term" value="P:regulation of DNA-templated transcription"/>
    <property type="evidence" value="ECO:0007669"/>
    <property type="project" value="UniProtKB-ARBA"/>
</dbReference>
<dbReference type="AlphaFoldDB" id="A0A426X4S4"/>
<evidence type="ECO:0000313" key="3">
    <source>
        <dbReference type="EMBL" id="RRT34483.1"/>
    </source>
</evidence>
<dbReference type="InterPro" id="IPR011333">
    <property type="entry name" value="SKP1/BTB/POZ_sf"/>
</dbReference>
<dbReference type="GO" id="GO:0005634">
    <property type="term" value="C:nucleus"/>
    <property type="evidence" value="ECO:0007669"/>
    <property type="project" value="TreeGrafter"/>
</dbReference>
<evidence type="ECO:0000313" key="4">
    <source>
        <dbReference type="Proteomes" id="UP000287651"/>
    </source>
</evidence>
<evidence type="ECO:0000256" key="2">
    <source>
        <dbReference type="ARBA" id="ARBA00022723"/>
    </source>
</evidence>
<organism evidence="3 4">
    <name type="scientific">Ensete ventricosum</name>
    <name type="common">Abyssinian banana</name>
    <name type="synonym">Musa ensete</name>
    <dbReference type="NCBI Taxonomy" id="4639"/>
    <lineage>
        <taxon>Eukaryota</taxon>
        <taxon>Viridiplantae</taxon>
        <taxon>Streptophyta</taxon>
        <taxon>Embryophyta</taxon>
        <taxon>Tracheophyta</taxon>
        <taxon>Spermatophyta</taxon>
        <taxon>Magnoliopsida</taxon>
        <taxon>Liliopsida</taxon>
        <taxon>Zingiberales</taxon>
        <taxon>Musaceae</taxon>
        <taxon>Ensete</taxon>
    </lineage>
</organism>
<accession>A0A426X4S4</accession>
<keyword evidence="2" id="KW-0479">Metal-binding</keyword>
<dbReference type="GO" id="GO:0042542">
    <property type="term" value="P:response to hydrogen peroxide"/>
    <property type="evidence" value="ECO:0007669"/>
    <property type="project" value="UniProtKB-ARBA"/>
</dbReference>